<organism evidence="2 3">
    <name type="scientific">Liquorilactobacillus cacaonum DSM 21116</name>
    <dbReference type="NCBI Taxonomy" id="1423729"/>
    <lineage>
        <taxon>Bacteria</taxon>
        <taxon>Bacillati</taxon>
        <taxon>Bacillota</taxon>
        <taxon>Bacilli</taxon>
        <taxon>Lactobacillales</taxon>
        <taxon>Lactobacillaceae</taxon>
        <taxon>Liquorilactobacillus</taxon>
    </lineage>
</organism>
<protein>
    <submittedName>
        <fullName evidence="2">Acetyltransferase</fullName>
    </submittedName>
</protein>
<dbReference type="OrthoDB" id="9800193at2"/>
<keyword evidence="3" id="KW-1185">Reference proteome</keyword>
<dbReference type="PROSITE" id="PS51186">
    <property type="entry name" value="GNAT"/>
    <property type="match status" value="1"/>
</dbReference>
<dbReference type="Gene3D" id="3.40.630.30">
    <property type="match status" value="1"/>
</dbReference>
<dbReference type="RefSeq" id="WP_057829388.1">
    <property type="nucleotide sequence ID" value="NZ_AYZE01000015.1"/>
</dbReference>
<proteinExistence type="predicted"/>
<dbReference type="CDD" id="cd04301">
    <property type="entry name" value="NAT_SF"/>
    <property type="match status" value="1"/>
</dbReference>
<dbReference type="PRINTS" id="PR01754">
    <property type="entry name" value="SACTRNSFRASE"/>
</dbReference>
<accession>A0A0R2CG30</accession>
<dbReference type="InterPro" id="IPR000182">
    <property type="entry name" value="GNAT_dom"/>
</dbReference>
<dbReference type="InterPro" id="IPR008125">
    <property type="entry name" value="Streptothricin_AcTrfase"/>
</dbReference>
<keyword evidence="2" id="KW-0808">Transferase</keyword>
<evidence type="ECO:0000313" key="2">
    <source>
        <dbReference type="EMBL" id="KRM90266.1"/>
    </source>
</evidence>
<evidence type="ECO:0000259" key="1">
    <source>
        <dbReference type="PROSITE" id="PS51186"/>
    </source>
</evidence>
<feature type="domain" description="N-acetyltransferase" evidence="1">
    <location>
        <begin position="28"/>
        <end position="176"/>
    </location>
</feature>
<dbReference type="PATRIC" id="fig|1423729.3.peg.1181"/>
<dbReference type="Proteomes" id="UP000051131">
    <property type="component" value="Unassembled WGS sequence"/>
</dbReference>
<dbReference type="AlphaFoldDB" id="A0A0R2CG30"/>
<dbReference type="Pfam" id="PF00583">
    <property type="entry name" value="Acetyltransf_1"/>
    <property type="match status" value="1"/>
</dbReference>
<name>A0A0R2CG30_9LACO</name>
<dbReference type="InterPro" id="IPR016181">
    <property type="entry name" value="Acyl_CoA_acyltransferase"/>
</dbReference>
<dbReference type="SUPFAM" id="SSF55729">
    <property type="entry name" value="Acyl-CoA N-acyltransferases (Nat)"/>
    <property type="match status" value="1"/>
</dbReference>
<sequence length="180" mass="21365">MDFKILNEQNSEPLQLKNEPFKIFGELIVSRDLNGWNYEVKEYELQNIFEQTFPDENYELSKINKKGFAIGVFEENVIVGLAIFEYNWNKMLYLLDLKVCKKYRRKNVARQLLKKVETIAKKKGYHGLWTIGQNNNLGACLFYLNYGFEIGGLNTMVYEQTSQKGKQDIYFYYNFKKENI</sequence>
<comment type="caution">
    <text evidence="2">The sequence shown here is derived from an EMBL/GenBank/DDBJ whole genome shotgun (WGS) entry which is preliminary data.</text>
</comment>
<reference evidence="2 3" key="1">
    <citation type="journal article" date="2015" name="Genome Announc.">
        <title>Expanding the biotechnology potential of lactobacilli through comparative genomics of 213 strains and associated genera.</title>
        <authorList>
            <person name="Sun Z."/>
            <person name="Harris H.M."/>
            <person name="McCann A."/>
            <person name="Guo C."/>
            <person name="Argimon S."/>
            <person name="Zhang W."/>
            <person name="Yang X."/>
            <person name="Jeffery I.B."/>
            <person name="Cooney J.C."/>
            <person name="Kagawa T.F."/>
            <person name="Liu W."/>
            <person name="Song Y."/>
            <person name="Salvetti E."/>
            <person name="Wrobel A."/>
            <person name="Rasinkangas P."/>
            <person name="Parkhill J."/>
            <person name="Rea M.C."/>
            <person name="O'Sullivan O."/>
            <person name="Ritari J."/>
            <person name="Douillard F.P."/>
            <person name="Paul Ross R."/>
            <person name="Yang R."/>
            <person name="Briner A.E."/>
            <person name="Felis G.E."/>
            <person name="de Vos W.M."/>
            <person name="Barrangou R."/>
            <person name="Klaenhammer T.R."/>
            <person name="Caufield P.W."/>
            <person name="Cui Y."/>
            <person name="Zhang H."/>
            <person name="O'Toole P.W."/>
        </authorList>
    </citation>
    <scope>NUCLEOTIDE SEQUENCE [LARGE SCALE GENOMIC DNA]</scope>
    <source>
        <strain evidence="2 3">DSM 21116</strain>
    </source>
</reference>
<dbReference type="GO" id="GO:0016747">
    <property type="term" value="F:acyltransferase activity, transferring groups other than amino-acyl groups"/>
    <property type="evidence" value="ECO:0007669"/>
    <property type="project" value="InterPro"/>
</dbReference>
<dbReference type="EMBL" id="AYZE01000015">
    <property type="protein sequence ID" value="KRM90266.1"/>
    <property type="molecule type" value="Genomic_DNA"/>
</dbReference>
<evidence type="ECO:0000313" key="3">
    <source>
        <dbReference type="Proteomes" id="UP000051131"/>
    </source>
</evidence>
<gene>
    <name evidence="2" type="ORF">FC80_GL001167</name>
</gene>
<dbReference type="STRING" id="1423729.FC80_GL001167"/>